<evidence type="ECO:0000313" key="4">
    <source>
        <dbReference type="EMBL" id="KAJ7626956.1"/>
    </source>
</evidence>
<organism evidence="4 5">
    <name type="scientific">Roridomyces roridus</name>
    <dbReference type="NCBI Taxonomy" id="1738132"/>
    <lineage>
        <taxon>Eukaryota</taxon>
        <taxon>Fungi</taxon>
        <taxon>Dikarya</taxon>
        <taxon>Basidiomycota</taxon>
        <taxon>Agaricomycotina</taxon>
        <taxon>Agaricomycetes</taxon>
        <taxon>Agaricomycetidae</taxon>
        <taxon>Agaricales</taxon>
        <taxon>Marasmiineae</taxon>
        <taxon>Mycenaceae</taxon>
        <taxon>Roridomyces</taxon>
    </lineage>
</organism>
<sequence>MSGKTVYLITGANRGIGYGLAKTIAARPNTIVFAGARDPTAQSLTDLAATHPNVHPVKLIAADKESNDAAIAEIQKTAGQLDVVIANAGIANHFGPVGTTPVSQFKDHWEVNTLGVIVLFQSAQELLLASPTGAPIFALISTGAASMGQFYNAAMSAYGSSKAAANFIVKALDAENPKLVSLAIHPGWVATDMGNGGAKAFGMEQAPVTVEDSINGVLSRIDGATKEKSSGKFFNFARSSAGNMWDIDTDEISW</sequence>
<evidence type="ECO:0000313" key="5">
    <source>
        <dbReference type="Proteomes" id="UP001221142"/>
    </source>
</evidence>
<dbReference type="PANTHER" id="PTHR43544:SF7">
    <property type="entry name" value="NADB-LER2"/>
    <property type="match status" value="1"/>
</dbReference>
<dbReference type="Proteomes" id="UP001221142">
    <property type="component" value="Unassembled WGS sequence"/>
</dbReference>
<dbReference type="PRINTS" id="PR00081">
    <property type="entry name" value="GDHRDH"/>
</dbReference>
<dbReference type="CDD" id="cd05325">
    <property type="entry name" value="carb_red_sniffer_like_SDR_c"/>
    <property type="match status" value="1"/>
</dbReference>
<evidence type="ECO:0000256" key="2">
    <source>
        <dbReference type="ARBA" id="ARBA00022857"/>
    </source>
</evidence>
<dbReference type="InterPro" id="IPR036291">
    <property type="entry name" value="NAD(P)-bd_dom_sf"/>
</dbReference>
<proteinExistence type="inferred from homology"/>
<dbReference type="EMBL" id="JARKIF010000011">
    <property type="protein sequence ID" value="KAJ7626956.1"/>
    <property type="molecule type" value="Genomic_DNA"/>
</dbReference>
<evidence type="ECO:0000256" key="1">
    <source>
        <dbReference type="ARBA" id="ARBA00006484"/>
    </source>
</evidence>
<reference evidence="4" key="1">
    <citation type="submission" date="2023-03" db="EMBL/GenBank/DDBJ databases">
        <title>Massive genome expansion in bonnet fungi (Mycena s.s.) driven by repeated elements and novel gene families across ecological guilds.</title>
        <authorList>
            <consortium name="Lawrence Berkeley National Laboratory"/>
            <person name="Harder C.B."/>
            <person name="Miyauchi S."/>
            <person name="Viragh M."/>
            <person name="Kuo A."/>
            <person name="Thoen E."/>
            <person name="Andreopoulos B."/>
            <person name="Lu D."/>
            <person name="Skrede I."/>
            <person name="Drula E."/>
            <person name="Henrissat B."/>
            <person name="Morin E."/>
            <person name="Kohler A."/>
            <person name="Barry K."/>
            <person name="LaButti K."/>
            <person name="Morin E."/>
            <person name="Salamov A."/>
            <person name="Lipzen A."/>
            <person name="Mereny Z."/>
            <person name="Hegedus B."/>
            <person name="Baldrian P."/>
            <person name="Stursova M."/>
            <person name="Weitz H."/>
            <person name="Taylor A."/>
            <person name="Grigoriev I.V."/>
            <person name="Nagy L.G."/>
            <person name="Martin F."/>
            <person name="Kauserud H."/>
        </authorList>
    </citation>
    <scope>NUCLEOTIDE SEQUENCE</scope>
    <source>
        <strain evidence="4">9284</strain>
    </source>
</reference>
<evidence type="ECO:0008006" key="6">
    <source>
        <dbReference type="Google" id="ProtNLM"/>
    </source>
</evidence>
<keyword evidence="2" id="KW-0521">NADP</keyword>
<dbReference type="GO" id="GO:0016491">
    <property type="term" value="F:oxidoreductase activity"/>
    <property type="evidence" value="ECO:0007669"/>
    <property type="project" value="UniProtKB-KW"/>
</dbReference>
<dbReference type="InterPro" id="IPR051468">
    <property type="entry name" value="Fungal_SecMetab_SDRs"/>
</dbReference>
<keyword evidence="5" id="KW-1185">Reference proteome</keyword>
<dbReference type="SUPFAM" id="SSF51735">
    <property type="entry name" value="NAD(P)-binding Rossmann-fold domains"/>
    <property type="match status" value="1"/>
</dbReference>
<keyword evidence="3" id="KW-0560">Oxidoreductase</keyword>
<gene>
    <name evidence="4" type="ORF">FB45DRAFT_795196</name>
</gene>
<comment type="caution">
    <text evidence="4">The sequence shown here is derived from an EMBL/GenBank/DDBJ whole genome shotgun (WGS) entry which is preliminary data.</text>
</comment>
<dbReference type="Pfam" id="PF00106">
    <property type="entry name" value="adh_short"/>
    <property type="match status" value="1"/>
</dbReference>
<dbReference type="InterPro" id="IPR002347">
    <property type="entry name" value="SDR_fam"/>
</dbReference>
<protein>
    <recommendedName>
        <fullName evidence="6">NAD(P)-binding protein</fullName>
    </recommendedName>
</protein>
<dbReference type="Gene3D" id="3.40.50.720">
    <property type="entry name" value="NAD(P)-binding Rossmann-like Domain"/>
    <property type="match status" value="1"/>
</dbReference>
<comment type="similarity">
    <text evidence="1">Belongs to the short-chain dehydrogenases/reductases (SDR) family.</text>
</comment>
<dbReference type="GO" id="GO:0005737">
    <property type="term" value="C:cytoplasm"/>
    <property type="evidence" value="ECO:0007669"/>
    <property type="project" value="TreeGrafter"/>
</dbReference>
<evidence type="ECO:0000256" key="3">
    <source>
        <dbReference type="ARBA" id="ARBA00023002"/>
    </source>
</evidence>
<dbReference type="AlphaFoldDB" id="A0AAD7BPD8"/>
<name>A0AAD7BPD8_9AGAR</name>
<accession>A0AAD7BPD8</accession>
<dbReference type="PANTHER" id="PTHR43544">
    <property type="entry name" value="SHORT-CHAIN DEHYDROGENASE/REDUCTASE"/>
    <property type="match status" value="1"/>
</dbReference>